<reference evidence="4 6" key="2">
    <citation type="submission" date="2019-03" db="EMBL/GenBank/DDBJ databases">
        <title>Genomic Encyclopedia of Type Strains, Phase IV (KMG-IV): sequencing the most valuable type-strain genomes for metagenomic binning, comparative biology and taxonomic classification.</title>
        <authorList>
            <person name="Goeker M."/>
        </authorList>
    </citation>
    <scope>NUCLEOTIDE SEQUENCE [LARGE SCALE GENOMIC DNA]</scope>
    <source>
        <strain evidence="4 6">DSM 15264</strain>
    </source>
</reference>
<reference evidence="3 5" key="1">
    <citation type="submission" date="2018-02" db="EMBL/GenBank/DDBJ databases">
        <title>Reclassifiation of [Polyangium] brachysporum DSM 7029 as Guopingzhaonella breviflexa gen. nov., sp. nov., a member of the family Comamonadaceae.</title>
        <authorList>
            <person name="Tang B."/>
        </authorList>
    </citation>
    <scope>NUCLEOTIDE SEQUENCE [LARGE SCALE GENOMIC DNA]</scope>
    <source>
        <strain evidence="3 5">DSM 15344</strain>
    </source>
</reference>
<dbReference type="PANTHER" id="PTHR23088">
    <property type="entry name" value="NITRILASE-RELATED"/>
    <property type="match status" value="1"/>
</dbReference>
<keyword evidence="3" id="KW-0012">Acyltransferase</keyword>
<dbReference type="SUPFAM" id="SSF56317">
    <property type="entry name" value="Carbon-nitrogen hydrolase"/>
    <property type="match status" value="1"/>
</dbReference>
<dbReference type="Gene3D" id="3.60.110.10">
    <property type="entry name" value="Carbon-nitrogen hydrolase"/>
    <property type="match status" value="1"/>
</dbReference>
<protein>
    <submittedName>
        <fullName evidence="3">Acyltransferase</fullName>
    </submittedName>
    <submittedName>
        <fullName evidence="4">Nitrilase</fullName>
    </submittedName>
</protein>
<dbReference type="Pfam" id="PF00795">
    <property type="entry name" value="CN_hydrolase"/>
    <property type="match status" value="1"/>
</dbReference>
<accession>A0A2S5T401</accession>
<dbReference type="GO" id="GO:0016746">
    <property type="term" value="F:acyltransferase activity"/>
    <property type="evidence" value="ECO:0007669"/>
    <property type="project" value="UniProtKB-KW"/>
</dbReference>
<gene>
    <name evidence="3" type="ORF">C1702_10550</name>
    <name evidence="4" type="ORF">EV676_109120</name>
</gene>
<evidence type="ECO:0000256" key="1">
    <source>
        <dbReference type="ARBA" id="ARBA00022801"/>
    </source>
</evidence>
<evidence type="ECO:0000313" key="5">
    <source>
        <dbReference type="Proteomes" id="UP000239406"/>
    </source>
</evidence>
<sequence>MKIAAVQMVTSCSVQGNLERAESLIAEAAAAGARLVALPENFAFMGRADHDKLALAEPLDQGPIQGMLSGAARRHRIWLIGGSIPLATDDPQRVGNTTLVYGPRGERIARYDKIHLFRYDEALPDGTSRSYDEGVVLCAGAQPAAFHVRDEDTPPETPGWRVGLSICYDLRFPELYRALMQPPCDLIAVPSAFTYTTGRAHWELLLRARAVENQCYVMAPAQGGVHENGRRTWGHTMIVDPWGEVLQVLPEGEGVVCAELDAQRLATVRRTLPALAHRRLGA</sequence>
<dbReference type="GO" id="GO:0016811">
    <property type="term" value="F:hydrolase activity, acting on carbon-nitrogen (but not peptide) bonds, in linear amides"/>
    <property type="evidence" value="ECO:0007669"/>
    <property type="project" value="InterPro"/>
</dbReference>
<evidence type="ECO:0000259" key="2">
    <source>
        <dbReference type="PROSITE" id="PS50263"/>
    </source>
</evidence>
<dbReference type="EMBL" id="PSNY01000010">
    <property type="protein sequence ID" value="PPE69628.1"/>
    <property type="molecule type" value="Genomic_DNA"/>
</dbReference>
<dbReference type="RefSeq" id="WP_104357664.1">
    <property type="nucleotide sequence ID" value="NZ_CALFFA010000041.1"/>
</dbReference>
<keyword evidence="3" id="KW-0808">Transferase</keyword>
<dbReference type="AlphaFoldDB" id="A0A2S5T401"/>
<dbReference type="Proteomes" id="UP000239406">
    <property type="component" value="Unassembled WGS sequence"/>
</dbReference>
<dbReference type="InterPro" id="IPR003010">
    <property type="entry name" value="C-N_Hydrolase"/>
</dbReference>
<dbReference type="OrthoDB" id="9811121at2"/>
<dbReference type="InterPro" id="IPR045254">
    <property type="entry name" value="Nit1/2_C-N_Hydrolase"/>
</dbReference>
<dbReference type="CDD" id="cd07572">
    <property type="entry name" value="nit"/>
    <property type="match status" value="1"/>
</dbReference>
<dbReference type="PANTHER" id="PTHR23088:SF27">
    <property type="entry name" value="DEAMINATED GLUTATHIONE AMIDASE"/>
    <property type="match status" value="1"/>
</dbReference>
<dbReference type="InterPro" id="IPR036526">
    <property type="entry name" value="C-N_Hydrolase_sf"/>
</dbReference>
<organism evidence="3 5">
    <name type="scientific">Caldimonas thermodepolymerans</name>
    <dbReference type="NCBI Taxonomy" id="215580"/>
    <lineage>
        <taxon>Bacteria</taxon>
        <taxon>Pseudomonadati</taxon>
        <taxon>Pseudomonadota</taxon>
        <taxon>Betaproteobacteria</taxon>
        <taxon>Burkholderiales</taxon>
        <taxon>Sphaerotilaceae</taxon>
        <taxon>Caldimonas</taxon>
    </lineage>
</organism>
<evidence type="ECO:0000313" key="3">
    <source>
        <dbReference type="EMBL" id="PPE69628.1"/>
    </source>
</evidence>
<proteinExistence type="predicted"/>
<keyword evidence="1" id="KW-0378">Hydrolase</keyword>
<dbReference type="Proteomes" id="UP000294772">
    <property type="component" value="Unassembled WGS sequence"/>
</dbReference>
<evidence type="ECO:0000313" key="6">
    <source>
        <dbReference type="Proteomes" id="UP000294772"/>
    </source>
</evidence>
<evidence type="ECO:0000313" key="4">
    <source>
        <dbReference type="EMBL" id="TCP05034.1"/>
    </source>
</evidence>
<feature type="domain" description="CN hydrolase" evidence="2">
    <location>
        <begin position="1"/>
        <end position="262"/>
    </location>
</feature>
<keyword evidence="5" id="KW-1185">Reference proteome</keyword>
<dbReference type="PROSITE" id="PS50263">
    <property type="entry name" value="CN_HYDROLASE"/>
    <property type="match status" value="1"/>
</dbReference>
<dbReference type="EMBL" id="SLXF01000009">
    <property type="protein sequence ID" value="TCP05034.1"/>
    <property type="molecule type" value="Genomic_DNA"/>
</dbReference>
<comment type="caution">
    <text evidence="3">The sequence shown here is derived from an EMBL/GenBank/DDBJ whole genome shotgun (WGS) entry which is preliminary data.</text>
</comment>
<name>A0A2S5T401_9BURK</name>